<dbReference type="AlphaFoldDB" id="A0A1L7WPL3"/>
<organism evidence="1 2">
    <name type="scientific">Phialocephala subalpina</name>
    <dbReference type="NCBI Taxonomy" id="576137"/>
    <lineage>
        <taxon>Eukaryota</taxon>
        <taxon>Fungi</taxon>
        <taxon>Dikarya</taxon>
        <taxon>Ascomycota</taxon>
        <taxon>Pezizomycotina</taxon>
        <taxon>Leotiomycetes</taxon>
        <taxon>Helotiales</taxon>
        <taxon>Mollisiaceae</taxon>
        <taxon>Phialocephala</taxon>
        <taxon>Phialocephala fortinii species complex</taxon>
    </lineage>
</organism>
<proteinExistence type="predicted"/>
<accession>A0A1L7WPL3</accession>
<name>A0A1L7WPL3_9HELO</name>
<dbReference type="OrthoDB" id="3644718at2759"/>
<dbReference type="EMBL" id="FJOG01000005">
    <property type="protein sequence ID" value="CZR54717.1"/>
    <property type="molecule type" value="Genomic_DNA"/>
</dbReference>
<gene>
    <name evidence="1" type="ORF">PAC_04601</name>
</gene>
<evidence type="ECO:0008006" key="3">
    <source>
        <dbReference type="Google" id="ProtNLM"/>
    </source>
</evidence>
<sequence length="186" mass="21789">MSKTSTTPPCTDALEHDCKALVKMNGQSEDKKEDHRPRVPQQSSFIKFPTELHIMIFDLLGPATQRILGATSSSMYEIYKERYWEKDIIVSYNDDELQDYVKRRSFGICWTAEYTDIIAGWLIHPFFYYDLWRRRAELSELAHKLNIRTQIAEELELEGLFEMLPGWSAEKQNIRVESYGGGFLEH</sequence>
<reference evidence="1 2" key="1">
    <citation type="submission" date="2016-03" db="EMBL/GenBank/DDBJ databases">
        <authorList>
            <person name="Ploux O."/>
        </authorList>
    </citation>
    <scope>NUCLEOTIDE SEQUENCE [LARGE SCALE GENOMIC DNA]</scope>
    <source>
        <strain evidence="1 2">UAMH 11012</strain>
    </source>
</reference>
<keyword evidence="2" id="KW-1185">Reference proteome</keyword>
<dbReference type="Proteomes" id="UP000184330">
    <property type="component" value="Unassembled WGS sequence"/>
</dbReference>
<protein>
    <recommendedName>
        <fullName evidence="3">F-box domain-containing protein</fullName>
    </recommendedName>
</protein>
<evidence type="ECO:0000313" key="1">
    <source>
        <dbReference type="EMBL" id="CZR54717.1"/>
    </source>
</evidence>
<evidence type="ECO:0000313" key="2">
    <source>
        <dbReference type="Proteomes" id="UP000184330"/>
    </source>
</evidence>